<sequence length="505" mass="55941">MATSKSNSERSSASHHREDCRRSVDLRQSTSQDRSSVARHLVLRDASSGCPPTLFICPVIAAAVTGAAIFLQFFKTSTDKLPKDSVTESYSRSMDVMLQMLWLTGNSTLDPCKDFYRYVCYNYIAVHKEKGFFNTIQSPHLVLQGMSNNEAGRALFAYYRSCIFSQGSPIDAVRNAVRALLQMLYVSLDSTSLRMLIFIMKLNLVYGIHTDPLVYQNFQGRRPALVNYVIDSEEMFNSLSADGPQYLFILSDEYYICADNFDNTDFEKIYTAGLTELSSAINVNITFKEIVEFATQFCSVATYDGLNEANGTILGSIVKGVSSRLWKDIVEEFTHTEVGRVILSPVDVLKHRFNLLTSRSKKPVATALGDGHLLGHHRIVSVNRCAVGDLLFGVDDDCREGAAHAVRCRVGKADAALFSAGLLEKSGSSSPSPATIVFGMDIPQYRFHGNEVVNLTGHLSHLLVHSSWRVTDLSEYMSAGLGGQKSRKLGPLLRIGNLLQRVVYS</sequence>
<feature type="compositionally biased region" description="Polar residues" evidence="1">
    <location>
        <begin position="1"/>
        <end position="11"/>
    </location>
</feature>
<dbReference type="EMBL" id="JABSTU010000003">
    <property type="protein sequence ID" value="KAH8035593.1"/>
    <property type="molecule type" value="Genomic_DNA"/>
</dbReference>
<feature type="compositionally biased region" description="Basic and acidic residues" evidence="1">
    <location>
        <begin position="15"/>
        <end position="25"/>
    </location>
</feature>
<feature type="region of interest" description="Disordered" evidence="1">
    <location>
        <begin position="1"/>
        <end position="32"/>
    </location>
</feature>
<evidence type="ECO:0000313" key="3">
    <source>
        <dbReference type="EMBL" id="KAH8035593.1"/>
    </source>
</evidence>
<reference evidence="3" key="2">
    <citation type="submission" date="2021-09" db="EMBL/GenBank/DDBJ databases">
        <authorList>
            <person name="Jia N."/>
            <person name="Wang J."/>
            <person name="Shi W."/>
            <person name="Du L."/>
            <person name="Sun Y."/>
            <person name="Zhan W."/>
            <person name="Jiang J."/>
            <person name="Wang Q."/>
            <person name="Zhang B."/>
            <person name="Ji P."/>
            <person name="Sakyi L.B."/>
            <person name="Cui X."/>
            <person name="Yuan T."/>
            <person name="Jiang B."/>
            <person name="Yang W."/>
            <person name="Lam T.T.-Y."/>
            <person name="Chang Q."/>
            <person name="Ding S."/>
            <person name="Wang X."/>
            <person name="Zhu J."/>
            <person name="Ruan X."/>
            <person name="Zhao L."/>
            <person name="Wei J."/>
            <person name="Que T."/>
            <person name="Du C."/>
            <person name="Cheng J."/>
            <person name="Dai P."/>
            <person name="Han X."/>
            <person name="Huang E."/>
            <person name="Gao Y."/>
            <person name="Liu J."/>
            <person name="Shao H."/>
            <person name="Ye R."/>
            <person name="Li L."/>
            <person name="Wei W."/>
            <person name="Wang X."/>
            <person name="Wang C."/>
            <person name="Huo Q."/>
            <person name="Li W."/>
            <person name="Guo W."/>
            <person name="Chen H."/>
            <person name="Chen S."/>
            <person name="Zhou L."/>
            <person name="Zhou L."/>
            <person name="Ni X."/>
            <person name="Tian J."/>
            <person name="Zhou Y."/>
            <person name="Sheng Y."/>
            <person name="Liu T."/>
            <person name="Pan Y."/>
            <person name="Xia L."/>
            <person name="Li J."/>
            <person name="Zhao F."/>
            <person name="Cao W."/>
        </authorList>
    </citation>
    <scope>NUCLEOTIDE SEQUENCE</scope>
    <source>
        <strain evidence="3">Rmic-2018</strain>
        <tissue evidence="3">Larvae</tissue>
    </source>
</reference>
<organism evidence="3 4">
    <name type="scientific">Rhipicephalus microplus</name>
    <name type="common">Cattle tick</name>
    <name type="synonym">Boophilus microplus</name>
    <dbReference type="NCBI Taxonomy" id="6941"/>
    <lineage>
        <taxon>Eukaryota</taxon>
        <taxon>Metazoa</taxon>
        <taxon>Ecdysozoa</taxon>
        <taxon>Arthropoda</taxon>
        <taxon>Chelicerata</taxon>
        <taxon>Arachnida</taxon>
        <taxon>Acari</taxon>
        <taxon>Parasitiformes</taxon>
        <taxon>Ixodida</taxon>
        <taxon>Ixodoidea</taxon>
        <taxon>Ixodidae</taxon>
        <taxon>Rhipicephalinae</taxon>
        <taxon>Rhipicephalus</taxon>
        <taxon>Boophilus</taxon>
    </lineage>
</organism>
<evidence type="ECO:0000256" key="2">
    <source>
        <dbReference type="SAM" id="Phobius"/>
    </source>
</evidence>
<keyword evidence="4" id="KW-1185">Reference proteome</keyword>
<evidence type="ECO:0000256" key="1">
    <source>
        <dbReference type="SAM" id="MobiDB-lite"/>
    </source>
</evidence>
<keyword evidence="2" id="KW-1133">Transmembrane helix</keyword>
<comment type="caution">
    <text evidence="3">The sequence shown here is derived from an EMBL/GenBank/DDBJ whole genome shotgun (WGS) entry which is preliminary data.</text>
</comment>
<reference evidence="3" key="1">
    <citation type="journal article" date="2020" name="Cell">
        <title>Large-Scale Comparative Analyses of Tick Genomes Elucidate Their Genetic Diversity and Vector Capacities.</title>
        <authorList>
            <consortium name="Tick Genome and Microbiome Consortium (TIGMIC)"/>
            <person name="Jia N."/>
            <person name="Wang J."/>
            <person name="Shi W."/>
            <person name="Du L."/>
            <person name="Sun Y."/>
            <person name="Zhan W."/>
            <person name="Jiang J.F."/>
            <person name="Wang Q."/>
            <person name="Zhang B."/>
            <person name="Ji P."/>
            <person name="Bell-Sakyi L."/>
            <person name="Cui X.M."/>
            <person name="Yuan T.T."/>
            <person name="Jiang B.G."/>
            <person name="Yang W.F."/>
            <person name="Lam T.T."/>
            <person name="Chang Q.C."/>
            <person name="Ding S.J."/>
            <person name="Wang X.J."/>
            <person name="Zhu J.G."/>
            <person name="Ruan X.D."/>
            <person name="Zhao L."/>
            <person name="Wei J.T."/>
            <person name="Ye R.Z."/>
            <person name="Que T.C."/>
            <person name="Du C.H."/>
            <person name="Zhou Y.H."/>
            <person name="Cheng J.X."/>
            <person name="Dai P.F."/>
            <person name="Guo W.B."/>
            <person name="Han X.H."/>
            <person name="Huang E.J."/>
            <person name="Li L.F."/>
            <person name="Wei W."/>
            <person name="Gao Y.C."/>
            <person name="Liu J.Z."/>
            <person name="Shao H.Z."/>
            <person name="Wang X."/>
            <person name="Wang C.C."/>
            <person name="Yang T.C."/>
            <person name="Huo Q.B."/>
            <person name="Li W."/>
            <person name="Chen H.Y."/>
            <person name="Chen S.E."/>
            <person name="Zhou L.G."/>
            <person name="Ni X.B."/>
            <person name="Tian J.H."/>
            <person name="Sheng Y."/>
            <person name="Liu T."/>
            <person name="Pan Y.S."/>
            <person name="Xia L.Y."/>
            <person name="Li J."/>
            <person name="Zhao F."/>
            <person name="Cao W.C."/>
        </authorList>
    </citation>
    <scope>NUCLEOTIDE SEQUENCE</scope>
    <source>
        <strain evidence="3">Rmic-2018</strain>
    </source>
</reference>
<evidence type="ECO:0000313" key="4">
    <source>
        <dbReference type="Proteomes" id="UP000821866"/>
    </source>
</evidence>
<feature type="transmembrane region" description="Helical" evidence="2">
    <location>
        <begin position="53"/>
        <end position="74"/>
    </location>
</feature>
<dbReference type="SUPFAM" id="SSF55486">
    <property type="entry name" value="Metalloproteases ('zincins'), catalytic domain"/>
    <property type="match status" value="1"/>
</dbReference>
<name>A0A9J6EMB6_RHIMP</name>
<dbReference type="AlphaFoldDB" id="A0A9J6EMB6"/>
<dbReference type="Proteomes" id="UP000821866">
    <property type="component" value="Chromosome 11"/>
</dbReference>
<gene>
    <name evidence="3" type="ORF">HPB51_007828</name>
</gene>
<protein>
    <submittedName>
        <fullName evidence="3">Uncharacterized protein</fullName>
    </submittedName>
</protein>
<accession>A0A9J6EMB6</accession>
<proteinExistence type="predicted"/>
<keyword evidence="2" id="KW-0812">Transmembrane</keyword>
<keyword evidence="2" id="KW-0472">Membrane</keyword>